<dbReference type="Pfam" id="PF13795">
    <property type="entry name" value="HupE_UreJ_2"/>
    <property type="match status" value="1"/>
</dbReference>
<evidence type="ECO:0008006" key="5">
    <source>
        <dbReference type="Google" id="ProtNLM"/>
    </source>
</evidence>
<dbReference type="OrthoDB" id="9808870at2"/>
<comment type="caution">
    <text evidence="3">The sequence shown here is derived from an EMBL/GenBank/DDBJ whole genome shotgun (WGS) entry which is preliminary data.</text>
</comment>
<feature type="transmembrane region" description="Helical" evidence="1">
    <location>
        <begin position="279"/>
        <end position="299"/>
    </location>
</feature>
<feature type="signal peptide" evidence="2">
    <location>
        <begin position="1"/>
        <end position="35"/>
    </location>
</feature>
<feature type="transmembrane region" description="Helical" evidence="1">
    <location>
        <begin position="415"/>
        <end position="437"/>
    </location>
</feature>
<dbReference type="STRING" id="1524254.PHACT_15745"/>
<organism evidence="3 4">
    <name type="scientific">Pseudohongiella acticola</name>
    <dbReference type="NCBI Taxonomy" id="1524254"/>
    <lineage>
        <taxon>Bacteria</taxon>
        <taxon>Pseudomonadati</taxon>
        <taxon>Pseudomonadota</taxon>
        <taxon>Gammaproteobacteria</taxon>
        <taxon>Pseudomonadales</taxon>
        <taxon>Pseudohongiellaceae</taxon>
        <taxon>Pseudohongiella</taxon>
    </lineage>
</organism>
<keyword evidence="1" id="KW-0812">Transmembrane</keyword>
<keyword evidence="1" id="KW-1133">Transmembrane helix</keyword>
<feature type="transmembrane region" description="Helical" evidence="1">
    <location>
        <begin position="377"/>
        <end position="395"/>
    </location>
</feature>
<sequence length="456" mass="50663">MSNNKKHVANTFFVFRVCLTLLFGVFAIASAPALADEIPSRVAVQGFVKAEPGRLNLLMRIPMDSVGEAGLPLRGSVGYLIFSEAQAELEDVAADRILQSIQMFEDDQLLDSPRIDAVRVSLPSSRTFVDYETALANVRSAPLADDVDLYYRQGFLDVLASYPITSAESRFSIDARLGGLGLETTTVLRYVVEDGSERTFSYIGNPGRVYLDPRWYQAVFNFIVLGFDHILEGTDHLLFLFCLLIPLRRVGALIPVVTSFTIAHSITLLASALGWVPSAIWFPSLIETLIALSIVYMALENIVGVKQRHRWKVTFGFGLIHGFGFSFLLTESMQFAGSHLVTSLLAFNLGVELGQILVLLLMVPVIHLLFKHALPERLGVILLSAIVAHWAWHWMQDRFVGFMAYDLSLPTLDRYFFAGLLQWGALLALSLGVLWLMQELFTRYLATPSDDAGHTG</sequence>
<feature type="transmembrane region" description="Helical" evidence="1">
    <location>
        <begin position="349"/>
        <end position="370"/>
    </location>
</feature>
<name>A0A1E8CF78_9GAMM</name>
<evidence type="ECO:0000256" key="2">
    <source>
        <dbReference type="SAM" id="SignalP"/>
    </source>
</evidence>
<keyword evidence="4" id="KW-1185">Reference proteome</keyword>
<dbReference type="AlphaFoldDB" id="A0A1E8CF78"/>
<keyword evidence="1" id="KW-0472">Membrane</keyword>
<proteinExistence type="predicted"/>
<feature type="transmembrane region" description="Helical" evidence="1">
    <location>
        <begin position="252"/>
        <end position="273"/>
    </location>
</feature>
<dbReference type="RefSeq" id="WP_070119256.1">
    <property type="nucleotide sequence ID" value="NZ_CAXATG010000010.1"/>
</dbReference>
<gene>
    <name evidence="3" type="ORF">PHACT_15745</name>
</gene>
<accession>A0A1E8CF78</accession>
<dbReference type="InterPro" id="IPR032809">
    <property type="entry name" value="Put_HupE_UreJ"/>
</dbReference>
<feature type="transmembrane region" description="Helical" evidence="1">
    <location>
        <begin position="311"/>
        <end position="329"/>
    </location>
</feature>
<evidence type="ECO:0000313" key="3">
    <source>
        <dbReference type="EMBL" id="OFE11006.1"/>
    </source>
</evidence>
<feature type="chain" id="PRO_5009211914" description="HupE/UreJ protein" evidence="2">
    <location>
        <begin position="36"/>
        <end position="456"/>
    </location>
</feature>
<evidence type="ECO:0000256" key="1">
    <source>
        <dbReference type="SAM" id="Phobius"/>
    </source>
</evidence>
<dbReference type="EMBL" id="MASR01000004">
    <property type="protein sequence ID" value="OFE11006.1"/>
    <property type="molecule type" value="Genomic_DNA"/>
</dbReference>
<protein>
    <recommendedName>
        <fullName evidence="5">HupE/UreJ protein</fullName>
    </recommendedName>
</protein>
<evidence type="ECO:0000313" key="4">
    <source>
        <dbReference type="Proteomes" id="UP000175669"/>
    </source>
</evidence>
<keyword evidence="2" id="KW-0732">Signal</keyword>
<dbReference type="Proteomes" id="UP000175669">
    <property type="component" value="Unassembled WGS sequence"/>
</dbReference>
<reference evidence="4" key="1">
    <citation type="submission" date="2016-07" db="EMBL/GenBank/DDBJ databases">
        <authorList>
            <person name="Florea S."/>
            <person name="Webb J.S."/>
            <person name="Jaromczyk J."/>
            <person name="Schardl C.L."/>
        </authorList>
    </citation>
    <scope>NUCLEOTIDE SEQUENCE [LARGE SCALE GENOMIC DNA]</scope>
    <source>
        <strain evidence="4">KCTC 42131</strain>
    </source>
</reference>
<feature type="transmembrane region" description="Helical" evidence="1">
    <location>
        <begin position="218"/>
        <end position="245"/>
    </location>
</feature>